<proteinExistence type="predicted"/>
<reference evidence="2" key="1">
    <citation type="submission" date="2022-03" db="EMBL/GenBank/DDBJ databases">
        <authorList>
            <person name="Leyn A S."/>
        </authorList>
    </citation>
    <scope>NUCLEOTIDE SEQUENCE</scope>
    <source>
        <strain evidence="2">Streptomyces globisporus 4-3</strain>
    </source>
</reference>
<feature type="region of interest" description="Disordered" evidence="1">
    <location>
        <begin position="1"/>
        <end position="23"/>
    </location>
</feature>
<sequence>MRRAGRLNRKASVRPSSAVRYADSRDHGDLTSVLLGPMTTTSSRTLATEAISTPGARCMCRMRAF</sequence>
<organism evidence="2 3">
    <name type="scientific">Streptomyces globisporus</name>
    <dbReference type="NCBI Taxonomy" id="1908"/>
    <lineage>
        <taxon>Bacteria</taxon>
        <taxon>Bacillati</taxon>
        <taxon>Actinomycetota</taxon>
        <taxon>Actinomycetes</taxon>
        <taxon>Kitasatosporales</taxon>
        <taxon>Streptomycetaceae</taxon>
        <taxon>Streptomyces</taxon>
    </lineage>
</organism>
<gene>
    <name evidence="2" type="ORF">SGL43_04315</name>
</gene>
<keyword evidence="3" id="KW-1185">Reference proteome</keyword>
<comment type="caution">
    <text evidence="2">The sequence shown here is derived from an EMBL/GenBank/DDBJ whole genome shotgun (WGS) entry which is preliminary data.</text>
</comment>
<evidence type="ECO:0000313" key="3">
    <source>
        <dbReference type="Proteomes" id="UP001154015"/>
    </source>
</evidence>
<evidence type="ECO:0000256" key="1">
    <source>
        <dbReference type="SAM" id="MobiDB-lite"/>
    </source>
</evidence>
<evidence type="ECO:0000313" key="2">
    <source>
        <dbReference type="EMBL" id="CAH9417276.1"/>
    </source>
</evidence>
<protein>
    <submittedName>
        <fullName evidence="2">Uncharacterized protein</fullName>
    </submittedName>
</protein>
<dbReference type="EMBL" id="CAKXYP010000012">
    <property type="protein sequence ID" value="CAH9417276.1"/>
    <property type="molecule type" value="Genomic_DNA"/>
</dbReference>
<feature type="compositionally biased region" description="Basic residues" evidence="1">
    <location>
        <begin position="1"/>
        <end position="12"/>
    </location>
</feature>
<accession>A0ABM9H116</accession>
<dbReference type="Proteomes" id="UP001154015">
    <property type="component" value="Unassembled WGS sequence"/>
</dbReference>
<name>A0ABM9H116_STRGL</name>